<sequence length="505" mass="57302" precursor="true">MNNANTIRWTSVLLFLATLVFASPSMTKAADPAPARPNILWIVVDDMSANFSCYGETLIETPHVDQLAREGVQFNRAFVTAPVCSTCRSAFITGMYQTAIGAHHHRSGRGEEKIHLPPGVEPIPLLFQRAGYYTTISGWPIRPNRLGKTDYNFEWDRSMYDGSDWANRKPGQPFFAQIQLPGGKLRGGTRQSAQKFAQKAKQKFGSKTDPADVKLPPYYPDTPVQREDWAAYLDSVLETDRVVGEIIARLKEEGVLDQTLVLFMTDHGISHARGKQFLYEEGIHVPFILRGPGIAAGTIREDLIEHIDMAAISLAAAGIPLPETMQAQDVLAEDYQPREAIFAARDRCDETVEHLRCVRTDRFKYIRNYLPQRPHLQPCAYKDHKSILIDLRRAFAAGELNDIQKQLFAPTRPPEELYDLENDPHEIHNLAGDAKFATPLADMRNRLDDWIVRTNDHGRNPESEAMYDSDMELYLDTRRRRGSIEDLQELQDNIQQMKRWAAEGK</sequence>
<name>A0A517ZXL7_9PLAN</name>
<evidence type="ECO:0000256" key="1">
    <source>
        <dbReference type="ARBA" id="ARBA00008779"/>
    </source>
</evidence>
<dbReference type="RefSeq" id="WP_231962459.1">
    <property type="nucleotide sequence ID" value="NZ_CP036276.1"/>
</dbReference>
<feature type="chain" id="PRO_5021890611" evidence="3">
    <location>
        <begin position="30"/>
        <end position="505"/>
    </location>
</feature>
<dbReference type="InterPro" id="IPR017850">
    <property type="entry name" value="Alkaline_phosphatase_core_sf"/>
</dbReference>
<accession>A0A517ZXL7</accession>
<dbReference type="CDD" id="cd16027">
    <property type="entry name" value="SGSH"/>
    <property type="match status" value="1"/>
</dbReference>
<keyword evidence="3" id="KW-0732">Signal</keyword>
<feature type="domain" description="Sulfatase N-terminal" evidence="4">
    <location>
        <begin position="37"/>
        <end position="319"/>
    </location>
</feature>
<dbReference type="SUPFAM" id="SSF53649">
    <property type="entry name" value="Alkaline phosphatase-like"/>
    <property type="match status" value="1"/>
</dbReference>
<dbReference type="InterPro" id="IPR050738">
    <property type="entry name" value="Sulfatase"/>
</dbReference>
<keyword evidence="6" id="KW-1185">Reference proteome</keyword>
<dbReference type="KEGG" id="sdyn:Mal52_57380"/>
<protein>
    <submittedName>
        <fullName evidence="5">Arylsulfatase</fullName>
        <ecNumber evidence="5">3.1.6.1</ecNumber>
    </submittedName>
</protein>
<dbReference type="Pfam" id="PF00884">
    <property type="entry name" value="Sulfatase"/>
    <property type="match status" value="1"/>
</dbReference>
<dbReference type="EC" id="3.1.6.1" evidence="5"/>
<dbReference type="Gene3D" id="3.40.720.10">
    <property type="entry name" value="Alkaline Phosphatase, subunit A"/>
    <property type="match status" value="1"/>
</dbReference>
<dbReference type="PANTHER" id="PTHR42693:SF53">
    <property type="entry name" value="ENDO-4-O-SULFATASE"/>
    <property type="match status" value="1"/>
</dbReference>
<dbReference type="PANTHER" id="PTHR42693">
    <property type="entry name" value="ARYLSULFATASE FAMILY MEMBER"/>
    <property type="match status" value="1"/>
</dbReference>
<evidence type="ECO:0000256" key="3">
    <source>
        <dbReference type="SAM" id="SignalP"/>
    </source>
</evidence>
<dbReference type="Proteomes" id="UP000319383">
    <property type="component" value="Chromosome"/>
</dbReference>
<evidence type="ECO:0000313" key="6">
    <source>
        <dbReference type="Proteomes" id="UP000319383"/>
    </source>
</evidence>
<organism evidence="5 6">
    <name type="scientific">Symmachiella dynata</name>
    <dbReference type="NCBI Taxonomy" id="2527995"/>
    <lineage>
        <taxon>Bacteria</taxon>
        <taxon>Pseudomonadati</taxon>
        <taxon>Planctomycetota</taxon>
        <taxon>Planctomycetia</taxon>
        <taxon>Planctomycetales</taxon>
        <taxon>Planctomycetaceae</taxon>
        <taxon>Symmachiella</taxon>
    </lineage>
</organism>
<dbReference type="GO" id="GO:0004065">
    <property type="term" value="F:arylsulfatase activity"/>
    <property type="evidence" value="ECO:0007669"/>
    <property type="project" value="UniProtKB-EC"/>
</dbReference>
<evidence type="ECO:0000256" key="2">
    <source>
        <dbReference type="ARBA" id="ARBA00022801"/>
    </source>
</evidence>
<comment type="similarity">
    <text evidence="1">Belongs to the sulfatase family.</text>
</comment>
<dbReference type="InterPro" id="IPR000917">
    <property type="entry name" value="Sulfatase_N"/>
</dbReference>
<evidence type="ECO:0000313" key="5">
    <source>
        <dbReference type="EMBL" id="QDU47210.1"/>
    </source>
</evidence>
<gene>
    <name evidence="5" type="ORF">Mal52_57380</name>
</gene>
<evidence type="ECO:0000259" key="4">
    <source>
        <dbReference type="Pfam" id="PF00884"/>
    </source>
</evidence>
<dbReference type="AlphaFoldDB" id="A0A517ZXL7"/>
<feature type="signal peptide" evidence="3">
    <location>
        <begin position="1"/>
        <end position="29"/>
    </location>
</feature>
<keyword evidence="2 5" id="KW-0378">Hydrolase</keyword>
<dbReference type="EMBL" id="CP036276">
    <property type="protein sequence ID" value="QDU47210.1"/>
    <property type="molecule type" value="Genomic_DNA"/>
</dbReference>
<reference evidence="5 6" key="1">
    <citation type="submission" date="2019-02" db="EMBL/GenBank/DDBJ databases">
        <title>Deep-cultivation of Planctomycetes and their phenomic and genomic characterization uncovers novel biology.</title>
        <authorList>
            <person name="Wiegand S."/>
            <person name="Jogler M."/>
            <person name="Boedeker C."/>
            <person name="Pinto D."/>
            <person name="Vollmers J."/>
            <person name="Rivas-Marin E."/>
            <person name="Kohn T."/>
            <person name="Peeters S.H."/>
            <person name="Heuer A."/>
            <person name="Rast P."/>
            <person name="Oberbeckmann S."/>
            <person name="Bunk B."/>
            <person name="Jeske O."/>
            <person name="Meyerdierks A."/>
            <person name="Storesund J.E."/>
            <person name="Kallscheuer N."/>
            <person name="Luecker S."/>
            <person name="Lage O.M."/>
            <person name="Pohl T."/>
            <person name="Merkel B.J."/>
            <person name="Hornburger P."/>
            <person name="Mueller R.-W."/>
            <person name="Bruemmer F."/>
            <person name="Labrenz M."/>
            <person name="Spormann A.M."/>
            <person name="Op den Camp H."/>
            <person name="Overmann J."/>
            <person name="Amann R."/>
            <person name="Jetten M.S.M."/>
            <person name="Mascher T."/>
            <person name="Medema M.H."/>
            <person name="Devos D.P."/>
            <person name="Kaster A.-K."/>
            <person name="Ovreas L."/>
            <person name="Rohde M."/>
            <person name="Galperin M.Y."/>
            <person name="Jogler C."/>
        </authorList>
    </citation>
    <scope>NUCLEOTIDE SEQUENCE [LARGE SCALE GENOMIC DNA]</scope>
    <source>
        <strain evidence="5 6">Mal52</strain>
    </source>
</reference>
<proteinExistence type="inferred from homology"/>